<feature type="domain" description="Tetrahydrofolate dehydrogenase/cyclohydrolase NAD(P)-binding" evidence="10">
    <location>
        <begin position="137"/>
        <end position="279"/>
    </location>
</feature>
<dbReference type="Gene3D" id="3.40.50.10860">
    <property type="entry name" value="Leucine Dehydrogenase, chain A, domain 1"/>
    <property type="match status" value="1"/>
</dbReference>
<comment type="caution">
    <text evidence="11">The sequence shown here is derived from an EMBL/GenBank/DDBJ whole genome shotgun (WGS) entry which is preliminary data.</text>
</comment>
<reference evidence="11" key="1">
    <citation type="journal article" date="2024" name="Gigascience">
        <title>Chromosome-level genome of the poultry shaft louse Menopon gallinae provides insight into the host-switching and adaptive evolution of parasitic lice.</title>
        <authorList>
            <person name="Xu Y."/>
            <person name="Ma L."/>
            <person name="Liu S."/>
            <person name="Liang Y."/>
            <person name="Liu Q."/>
            <person name="He Z."/>
            <person name="Tian L."/>
            <person name="Duan Y."/>
            <person name="Cai W."/>
            <person name="Li H."/>
            <person name="Song F."/>
        </authorList>
    </citation>
    <scope>NUCLEOTIDE SEQUENCE</scope>
    <source>
        <strain evidence="11">Cailab_2023a</strain>
    </source>
</reference>
<protein>
    <recommendedName>
        <fullName evidence="12">Methenyltetrahydrofolate cyclohydrolase</fullName>
    </recommendedName>
</protein>
<dbReference type="SUPFAM" id="SSF51735">
    <property type="entry name" value="NAD(P)-binding Rossmann-fold domains"/>
    <property type="match status" value="1"/>
</dbReference>
<gene>
    <name evidence="11" type="ORF">PYX00_011230</name>
</gene>
<evidence type="ECO:0000256" key="5">
    <source>
        <dbReference type="ARBA" id="ARBA00022857"/>
    </source>
</evidence>
<evidence type="ECO:0000259" key="9">
    <source>
        <dbReference type="Pfam" id="PF00763"/>
    </source>
</evidence>
<evidence type="ECO:0000256" key="1">
    <source>
        <dbReference type="ARBA" id="ARBA00004777"/>
    </source>
</evidence>
<comment type="catalytic activity">
    <reaction evidence="8">
        <text>(6R)-5,10-methenyltetrahydrofolate + H2O = (6R)-10-formyltetrahydrofolate + H(+)</text>
        <dbReference type="Rhea" id="RHEA:23700"/>
        <dbReference type="ChEBI" id="CHEBI:15377"/>
        <dbReference type="ChEBI" id="CHEBI:15378"/>
        <dbReference type="ChEBI" id="CHEBI:57455"/>
        <dbReference type="ChEBI" id="CHEBI:195366"/>
        <dbReference type="EC" id="3.5.4.9"/>
    </reaction>
</comment>
<dbReference type="GO" id="GO:0004477">
    <property type="term" value="F:methenyltetrahydrofolate cyclohydrolase activity"/>
    <property type="evidence" value="ECO:0007669"/>
    <property type="project" value="UniProtKB-EC"/>
</dbReference>
<dbReference type="Gene3D" id="3.40.50.720">
    <property type="entry name" value="NAD(P)-binding Rossmann-like Domain"/>
    <property type="match status" value="1"/>
</dbReference>
<evidence type="ECO:0000256" key="3">
    <source>
        <dbReference type="ARBA" id="ARBA00022563"/>
    </source>
</evidence>
<evidence type="ECO:0000259" key="10">
    <source>
        <dbReference type="Pfam" id="PF02882"/>
    </source>
</evidence>
<evidence type="ECO:0000256" key="8">
    <source>
        <dbReference type="ARBA" id="ARBA00036357"/>
    </source>
</evidence>
<dbReference type="CDD" id="cd01080">
    <property type="entry name" value="NAD_bind_m-THF_DH_Cyclohyd"/>
    <property type="match status" value="1"/>
</dbReference>
<organism evidence="11">
    <name type="scientific">Menopon gallinae</name>
    <name type="common">poultry shaft louse</name>
    <dbReference type="NCBI Taxonomy" id="328185"/>
    <lineage>
        <taxon>Eukaryota</taxon>
        <taxon>Metazoa</taxon>
        <taxon>Ecdysozoa</taxon>
        <taxon>Arthropoda</taxon>
        <taxon>Hexapoda</taxon>
        <taxon>Insecta</taxon>
        <taxon>Pterygota</taxon>
        <taxon>Neoptera</taxon>
        <taxon>Paraneoptera</taxon>
        <taxon>Psocodea</taxon>
        <taxon>Troctomorpha</taxon>
        <taxon>Phthiraptera</taxon>
        <taxon>Amblycera</taxon>
        <taxon>Menoponidae</taxon>
        <taxon>Menopon</taxon>
    </lineage>
</organism>
<dbReference type="InterPro" id="IPR000672">
    <property type="entry name" value="THF_DH/CycHdrlase"/>
</dbReference>
<accession>A0AAW2H6S3</accession>
<dbReference type="FunFam" id="3.40.50.10860:FF:000005">
    <property type="entry name" value="C-1-tetrahydrofolate synthase, cytoplasmic, putative"/>
    <property type="match status" value="1"/>
</dbReference>
<evidence type="ECO:0000256" key="6">
    <source>
        <dbReference type="ARBA" id="ARBA00023002"/>
    </source>
</evidence>
<dbReference type="GO" id="GO:0035999">
    <property type="term" value="P:tetrahydrofolate interconversion"/>
    <property type="evidence" value="ECO:0007669"/>
    <property type="project" value="TreeGrafter"/>
</dbReference>
<keyword evidence="5" id="KW-0521">NADP</keyword>
<dbReference type="PRINTS" id="PR00085">
    <property type="entry name" value="THFDHDRGNASE"/>
</dbReference>
<dbReference type="PANTHER" id="PTHR48099:SF5">
    <property type="entry name" value="C-1-TETRAHYDROFOLATE SYNTHASE, CYTOPLASMIC"/>
    <property type="match status" value="1"/>
</dbReference>
<dbReference type="Pfam" id="PF00763">
    <property type="entry name" value="THF_DHG_CYH"/>
    <property type="match status" value="1"/>
</dbReference>
<dbReference type="AlphaFoldDB" id="A0AAW2H6S3"/>
<keyword evidence="4" id="KW-0378">Hydrolase</keyword>
<keyword evidence="3" id="KW-0554">One-carbon metabolism</keyword>
<evidence type="ECO:0000256" key="4">
    <source>
        <dbReference type="ARBA" id="ARBA00022801"/>
    </source>
</evidence>
<keyword evidence="7" id="KW-0511">Multifunctional enzyme</keyword>
<evidence type="ECO:0008006" key="12">
    <source>
        <dbReference type="Google" id="ProtNLM"/>
    </source>
</evidence>
<dbReference type="InterPro" id="IPR020630">
    <property type="entry name" value="THF_DH/CycHdrlase_cat_dom"/>
</dbReference>
<dbReference type="InterPro" id="IPR020631">
    <property type="entry name" value="THF_DH/CycHdrlase_NAD-bd_dom"/>
</dbReference>
<dbReference type="PANTHER" id="PTHR48099">
    <property type="entry name" value="C-1-TETRAHYDROFOLATE SYNTHASE, CYTOPLASMIC-RELATED"/>
    <property type="match status" value="1"/>
</dbReference>
<dbReference type="GO" id="GO:0005829">
    <property type="term" value="C:cytosol"/>
    <property type="evidence" value="ECO:0007669"/>
    <property type="project" value="TreeGrafter"/>
</dbReference>
<dbReference type="GO" id="GO:0004488">
    <property type="term" value="F:methylenetetrahydrofolate dehydrogenase (NADP+) activity"/>
    <property type="evidence" value="ECO:0007669"/>
    <property type="project" value="InterPro"/>
</dbReference>
<evidence type="ECO:0000256" key="7">
    <source>
        <dbReference type="ARBA" id="ARBA00023268"/>
    </source>
</evidence>
<comment type="subunit">
    <text evidence="2">Homodimer.</text>
</comment>
<dbReference type="SUPFAM" id="SSF53223">
    <property type="entry name" value="Aminoacid dehydrogenase-like, N-terminal domain"/>
    <property type="match status" value="1"/>
</dbReference>
<comment type="pathway">
    <text evidence="1">One-carbon metabolism; tetrahydrofolate interconversion.</text>
</comment>
<evidence type="ECO:0000313" key="11">
    <source>
        <dbReference type="EMBL" id="KAL0264006.1"/>
    </source>
</evidence>
<sequence length="294" mass="32102">MIFKGTVLRQKYLDFLRFKVQELEDKTGLKPGLAVVMVGKNPSSLTYVNAKKKWAQSIGVLFKEKSFEESVGEEEIRRCIETLNHDERVSAIIVQLPLPAHINSKKVLNYICPCKDVDGLSDKNLGALMRGYPNFVPCTPLGIIKILRAHSIATAGRSVLIIGRSPLVGRPLANLLSSQPYNATVTLAHSKTPYIEVHARLASIIVVATGVPKLLKANMVSSGSVVIDVGITHTSEGLCGDVDFERVKGKCSFITPVPGGVGVMTVTMLLYNTVKAAYMQHSLVFEDHEVVLFT</sequence>
<proteinExistence type="inferred from homology"/>
<dbReference type="Pfam" id="PF02882">
    <property type="entry name" value="THF_DHG_CYH_C"/>
    <property type="match status" value="1"/>
</dbReference>
<feature type="domain" description="Tetrahydrofolate dehydrogenase/cyclohydrolase catalytic" evidence="9">
    <location>
        <begin position="4"/>
        <end position="118"/>
    </location>
</feature>
<name>A0AAW2H6S3_9NEOP</name>
<dbReference type="EMBL" id="JARGDH010000043">
    <property type="protein sequence ID" value="KAL0264006.1"/>
    <property type="molecule type" value="Genomic_DNA"/>
</dbReference>
<dbReference type="InterPro" id="IPR046346">
    <property type="entry name" value="Aminoacid_DH-like_N_sf"/>
</dbReference>
<evidence type="ECO:0000256" key="2">
    <source>
        <dbReference type="ARBA" id="ARBA00011738"/>
    </source>
</evidence>
<keyword evidence="6" id="KW-0560">Oxidoreductase</keyword>
<dbReference type="InterPro" id="IPR036291">
    <property type="entry name" value="NAD(P)-bd_dom_sf"/>
</dbReference>
<dbReference type="HAMAP" id="MF_01576">
    <property type="entry name" value="THF_DHG_CYH"/>
    <property type="match status" value="1"/>
</dbReference>